<comment type="similarity">
    <text evidence="2">Belongs to the COG8 family.</text>
</comment>
<feature type="transmembrane region" description="Helical" evidence="9">
    <location>
        <begin position="794"/>
        <end position="815"/>
    </location>
</feature>
<keyword evidence="7 9" id="KW-0472">Membrane</keyword>
<name>A0AAD7CSK1_MYCRO</name>
<evidence type="ECO:0000256" key="2">
    <source>
        <dbReference type="ARBA" id="ARBA00006419"/>
    </source>
</evidence>
<dbReference type="InterPro" id="IPR007255">
    <property type="entry name" value="COG8"/>
</dbReference>
<dbReference type="GO" id="GO:0017119">
    <property type="term" value="C:Golgi transport complex"/>
    <property type="evidence" value="ECO:0007669"/>
    <property type="project" value="InterPro"/>
</dbReference>
<evidence type="ECO:0000313" key="11">
    <source>
        <dbReference type="Proteomes" id="UP001221757"/>
    </source>
</evidence>
<evidence type="ECO:0000256" key="5">
    <source>
        <dbReference type="ARBA" id="ARBA00022927"/>
    </source>
</evidence>
<feature type="transmembrane region" description="Helical" evidence="9">
    <location>
        <begin position="757"/>
        <end position="782"/>
    </location>
</feature>
<reference evidence="10" key="1">
    <citation type="submission" date="2023-03" db="EMBL/GenBank/DDBJ databases">
        <title>Massive genome expansion in bonnet fungi (Mycena s.s.) driven by repeated elements and novel gene families across ecological guilds.</title>
        <authorList>
            <consortium name="Lawrence Berkeley National Laboratory"/>
            <person name="Harder C.B."/>
            <person name="Miyauchi S."/>
            <person name="Viragh M."/>
            <person name="Kuo A."/>
            <person name="Thoen E."/>
            <person name="Andreopoulos B."/>
            <person name="Lu D."/>
            <person name="Skrede I."/>
            <person name="Drula E."/>
            <person name="Henrissat B."/>
            <person name="Morin E."/>
            <person name="Kohler A."/>
            <person name="Barry K."/>
            <person name="LaButti K."/>
            <person name="Morin E."/>
            <person name="Salamov A."/>
            <person name="Lipzen A."/>
            <person name="Mereny Z."/>
            <person name="Hegedus B."/>
            <person name="Baldrian P."/>
            <person name="Stursova M."/>
            <person name="Weitz H."/>
            <person name="Taylor A."/>
            <person name="Grigoriev I.V."/>
            <person name="Nagy L.G."/>
            <person name="Martin F."/>
            <person name="Kauserud H."/>
        </authorList>
    </citation>
    <scope>NUCLEOTIDE SEQUENCE</scope>
    <source>
        <strain evidence="10">CBHHK067</strain>
    </source>
</reference>
<feature type="transmembrane region" description="Helical" evidence="9">
    <location>
        <begin position="534"/>
        <end position="550"/>
    </location>
</feature>
<evidence type="ECO:0000313" key="10">
    <source>
        <dbReference type="EMBL" id="KAJ7657970.1"/>
    </source>
</evidence>
<dbReference type="EMBL" id="JARKIE010000285">
    <property type="protein sequence ID" value="KAJ7657970.1"/>
    <property type="molecule type" value="Genomic_DNA"/>
</dbReference>
<keyword evidence="11" id="KW-1185">Reference proteome</keyword>
<dbReference type="GO" id="GO:0000139">
    <property type="term" value="C:Golgi membrane"/>
    <property type="evidence" value="ECO:0007669"/>
    <property type="project" value="UniProtKB-SubCell"/>
</dbReference>
<feature type="transmembrane region" description="Helical" evidence="9">
    <location>
        <begin position="655"/>
        <end position="676"/>
    </location>
</feature>
<proteinExistence type="inferred from homology"/>
<gene>
    <name evidence="10" type="ORF">B0H17DRAFT_1145763</name>
</gene>
<evidence type="ECO:0000256" key="9">
    <source>
        <dbReference type="SAM" id="Phobius"/>
    </source>
</evidence>
<sequence>MDSEHANGLSDGNLEEILLPANSSAASQAYLTHLTTLPLPTLLAEPAVLQTQSHHLTSSLTSLTHTSYPTFLSLHQTTSSLSTSLASLESSLDNLLTTSLPALEDSAAGWRERTEKVLLDRRKARVVLEQHDKIRDLLEIPMLIDTCVRNGYFAEALSLASHARSLSAGTATSPLIVTSVLSEVQNSITQMLLSLLATLHEPNRKLPALWKAVNFLRKMDMFGSSSEEGQHSEEQIALAFLGGREGCLKASLEGNSRDILRLVGGSGLAERDKEDMARFLKKYIEVWREGVYDIIAQFTTIFLERPPSSTPKTPTTPSAPISSLHPLLTTYTTHALTTHLLPLLSQTLPLLPISTLPSLLTQLTYCATAFARVGMDFRGVLGGLFCTAVASAVGGELKVAGAKWAEKVMNALGDASPLSPTLSSNSNAPRKVKLTLPSQWIIAASLVASPPKPSPSTPPGAAHVPPQVLASYPPLAEHTNALLGVLNGLRLLAPVEILAELLAVLDGVLDQGGDALLSYARRVCEEGKDQDEKVIVAAGEVYFGVFVPFMRRFSVFHQKTMDAQRLVRARVLAVVIFATSVLYQIYAFVTQPARLEDLVYAPHPYFLMAFVAIQIGLQFCWIVQMFHSNEPSDAFPLDIRDVDSDRALEPAQMAYVPYFVISNICIVPPVASTLAWGWDHPILSQVFTVSNAACQLYFVFFALHSSGKYEWTQKTRLTHLVAKSSAGVAVLYMWRAWGVLDINSWRPALQQQVHCGVLFLLLAFASGPDPTLGLCLLLDLVALAAGNTKEEWRFAFFCIIGVLFVVVLSDWMLAWKNRYAPRTSPIDPEDEESAFHESPFQDEILMSDLRVENPAIESGRS</sequence>
<dbReference type="InterPro" id="IPR016159">
    <property type="entry name" value="Cullin_repeat-like_dom_sf"/>
</dbReference>
<feature type="transmembrane region" description="Helical" evidence="9">
    <location>
        <begin position="571"/>
        <end position="589"/>
    </location>
</feature>
<protein>
    <recommendedName>
        <fullName evidence="3">Conserved oligomeric Golgi complex subunit 8</fullName>
    </recommendedName>
    <alternativeName>
        <fullName evidence="8">Component of oligomeric Golgi complex 8</fullName>
    </alternativeName>
</protein>
<keyword evidence="5" id="KW-0653">Protein transport</keyword>
<keyword evidence="9" id="KW-0812">Transmembrane</keyword>
<dbReference type="AlphaFoldDB" id="A0AAD7CSK1"/>
<dbReference type="GO" id="GO:0015031">
    <property type="term" value="P:protein transport"/>
    <property type="evidence" value="ECO:0007669"/>
    <property type="project" value="UniProtKB-KW"/>
</dbReference>
<dbReference type="PANTHER" id="PTHR21311">
    <property type="entry name" value="CONSERVED OLIGOMERIC GOLGI COMPLEX COMPONENT 8"/>
    <property type="match status" value="1"/>
</dbReference>
<evidence type="ECO:0000256" key="1">
    <source>
        <dbReference type="ARBA" id="ARBA00004395"/>
    </source>
</evidence>
<evidence type="ECO:0000256" key="4">
    <source>
        <dbReference type="ARBA" id="ARBA00022448"/>
    </source>
</evidence>
<evidence type="ECO:0000256" key="8">
    <source>
        <dbReference type="ARBA" id="ARBA00031347"/>
    </source>
</evidence>
<organism evidence="10 11">
    <name type="scientific">Mycena rosella</name>
    <name type="common">Pink bonnet</name>
    <name type="synonym">Agaricus rosellus</name>
    <dbReference type="NCBI Taxonomy" id="1033263"/>
    <lineage>
        <taxon>Eukaryota</taxon>
        <taxon>Fungi</taxon>
        <taxon>Dikarya</taxon>
        <taxon>Basidiomycota</taxon>
        <taxon>Agaricomycotina</taxon>
        <taxon>Agaricomycetes</taxon>
        <taxon>Agaricomycetidae</taxon>
        <taxon>Agaricales</taxon>
        <taxon>Marasmiineae</taxon>
        <taxon>Mycenaceae</taxon>
        <taxon>Mycena</taxon>
    </lineage>
</organism>
<feature type="transmembrane region" description="Helical" evidence="9">
    <location>
        <begin position="605"/>
        <end position="623"/>
    </location>
</feature>
<evidence type="ECO:0000256" key="6">
    <source>
        <dbReference type="ARBA" id="ARBA00023034"/>
    </source>
</evidence>
<evidence type="ECO:0000256" key="3">
    <source>
        <dbReference type="ARBA" id="ARBA00020983"/>
    </source>
</evidence>
<keyword evidence="4" id="KW-0813">Transport</keyword>
<dbReference type="GO" id="GO:0006891">
    <property type="term" value="P:intra-Golgi vesicle-mediated transport"/>
    <property type="evidence" value="ECO:0007669"/>
    <property type="project" value="TreeGrafter"/>
</dbReference>
<keyword evidence="9" id="KW-1133">Transmembrane helix</keyword>
<dbReference type="SUPFAM" id="SSF74788">
    <property type="entry name" value="Cullin repeat-like"/>
    <property type="match status" value="1"/>
</dbReference>
<accession>A0AAD7CSK1</accession>
<keyword evidence="6" id="KW-0333">Golgi apparatus</keyword>
<dbReference type="Pfam" id="PF04124">
    <property type="entry name" value="Dor1"/>
    <property type="match status" value="1"/>
</dbReference>
<dbReference type="Proteomes" id="UP001221757">
    <property type="component" value="Unassembled WGS sequence"/>
</dbReference>
<comment type="subcellular location">
    <subcellularLocation>
        <location evidence="1">Golgi apparatus membrane</location>
        <topology evidence="1">Peripheral membrane protein</topology>
    </subcellularLocation>
</comment>
<evidence type="ECO:0000256" key="7">
    <source>
        <dbReference type="ARBA" id="ARBA00023136"/>
    </source>
</evidence>
<dbReference type="PANTHER" id="PTHR21311:SF0">
    <property type="entry name" value="CONSERVED OLIGOMERIC GOLGI COMPLEX SUBUNIT 8"/>
    <property type="match status" value="1"/>
</dbReference>
<comment type="caution">
    <text evidence="10">The sequence shown here is derived from an EMBL/GenBank/DDBJ whole genome shotgun (WGS) entry which is preliminary data.</text>
</comment>
<feature type="transmembrane region" description="Helical" evidence="9">
    <location>
        <begin position="682"/>
        <end position="705"/>
    </location>
</feature>